<proteinExistence type="predicted"/>
<accession>A0A1H8RBR2</accession>
<evidence type="ECO:0000313" key="1">
    <source>
        <dbReference type="EMBL" id="SEO63840.1"/>
    </source>
</evidence>
<protein>
    <submittedName>
        <fullName evidence="1">Uncharacterized protein</fullName>
    </submittedName>
</protein>
<keyword evidence="2" id="KW-1185">Reference proteome</keyword>
<sequence length="85" mass="9513">MGVANVMDSSRQQVQSCRRLECTEPSLWRGLCSAHWNRWQRGLDALELPDDEVPPPPAQVWWPPERPHTLPLSSRVLPNSGGTGA</sequence>
<dbReference type="EMBL" id="FOEF01000001">
    <property type="protein sequence ID" value="SEO63840.1"/>
    <property type="molecule type" value="Genomic_DNA"/>
</dbReference>
<organism evidence="1 2">
    <name type="scientific">Amycolatopsis saalfeldensis</name>
    <dbReference type="NCBI Taxonomy" id="394193"/>
    <lineage>
        <taxon>Bacteria</taxon>
        <taxon>Bacillati</taxon>
        <taxon>Actinomycetota</taxon>
        <taxon>Actinomycetes</taxon>
        <taxon>Pseudonocardiales</taxon>
        <taxon>Pseudonocardiaceae</taxon>
        <taxon>Amycolatopsis</taxon>
    </lineage>
</organism>
<reference evidence="1 2" key="1">
    <citation type="submission" date="2016-10" db="EMBL/GenBank/DDBJ databases">
        <authorList>
            <person name="de Groot N.N."/>
        </authorList>
    </citation>
    <scope>NUCLEOTIDE SEQUENCE [LARGE SCALE GENOMIC DNA]</scope>
    <source>
        <strain evidence="1 2">DSM 44993</strain>
    </source>
</reference>
<gene>
    <name evidence="1" type="ORF">SAMN04489732_101719</name>
</gene>
<dbReference type="AlphaFoldDB" id="A0A1H8RBR2"/>
<name>A0A1H8RBR2_9PSEU</name>
<dbReference type="Proteomes" id="UP000198582">
    <property type="component" value="Unassembled WGS sequence"/>
</dbReference>
<evidence type="ECO:0000313" key="2">
    <source>
        <dbReference type="Proteomes" id="UP000198582"/>
    </source>
</evidence>